<dbReference type="Gene3D" id="3.50.7.10">
    <property type="entry name" value="GroEL"/>
    <property type="match status" value="1"/>
</dbReference>
<dbReference type="InterPro" id="IPR027413">
    <property type="entry name" value="GROEL-like_equatorial_sf"/>
</dbReference>
<evidence type="ECO:0000313" key="7">
    <source>
        <dbReference type="Proteomes" id="UP000198882"/>
    </source>
</evidence>
<evidence type="ECO:0000256" key="1">
    <source>
        <dbReference type="ARBA" id="ARBA00008020"/>
    </source>
</evidence>
<proteinExistence type="inferred from homology"/>
<dbReference type="InterPro" id="IPR027410">
    <property type="entry name" value="TCP-1-like_intermed_sf"/>
</dbReference>
<dbReference type="Proteomes" id="UP000198882">
    <property type="component" value="Unassembled WGS sequence"/>
</dbReference>
<comment type="similarity">
    <text evidence="1">Belongs to the TCP-1 chaperonin family.</text>
</comment>
<evidence type="ECO:0000256" key="4">
    <source>
        <dbReference type="ARBA" id="ARBA00023186"/>
    </source>
</evidence>
<dbReference type="InterPro" id="IPR002423">
    <property type="entry name" value="Cpn60/GroEL/TCP-1"/>
</dbReference>
<keyword evidence="2" id="KW-0547">Nucleotide-binding</keyword>
<organism evidence="6 7">
    <name type="scientific">Natronorubrum texcoconense</name>
    <dbReference type="NCBI Taxonomy" id="1095776"/>
    <lineage>
        <taxon>Archaea</taxon>
        <taxon>Methanobacteriati</taxon>
        <taxon>Methanobacteriota</taxon>
        <taxon>Stenosarchaea group</taxon>
        <taxon>Halobacteria</taxon>
        <taxon>Halobacteriales</taxon>
        <taxon>Natrialbaceae</taxon>
        <taxon>Natronorubrum</taxon>
    </lineage>
</organism>
<dbReference type="InterPro" id="IPR027409">
    <property type="entry name" value="GroEL-like_apical_dom_sf"/>
</dbReference>
<dbReference type="GO" id="GO:0140662">
    <property type="term" value="F:ATP-dependent protein folding chaperone"/>
    <property type="evidence" value="ECO:0007669"/>
    <property type="project" value="InterPro"/>
</dbReference>
<feature type="compositionally biased region" description="Basic and acidic residues" evidence="5">
    <location>
        <begin position="51"/>
        <end position="64"/>
    </location>
</feature>
<evidence type="ECO:0000256" key="5">
    <source>
        <dbReference type="SAM" id="MobiDB-lite"/>
    </source>
</evidence>
<reference evidence="7" key="1">
    <citation type="submission" date="2016-10" db="EMBL/GenBank/DDBJ databases">
        <authorList>
            <person name="Varghese N."/>
            <person name="Submissions S."/>
        </authorList>
    </citation>
    <scope>NUCLEOTIDE SEQUENCE [LARGE SCALE GENOMIC DNA]</scope>
    <source>
        <strain evidence="7">B4,CECT 8067,JCM 17497</strain>
    </source>
</reference>
<evidence type="ECO:0000313" key="6">
    <source>
        <dbReference type="EMBL" id="SDK56242.1"/>
    </source>
</evidence>
<dbReference type="Gene3D" id="1.10.560.10">
    <property type="entry name" value="GroEL-like equatorial domain"/>
    <property type="match status" value="1"/>
</dbReference>
<dbReference type="EMBL" id="FNFE01000005">
    <property type="protein sequence ID" value="SDK56242.1"/>
    <property type="molecule type" value="Genomic_DNA"/>
</dbReference>
<protein>
    <submittedName>
        <fullName evidence="6">Chaperonin GroEL (HSP60 family)</fullName>
    </submittedName>
</protein>
<evidence type="ECO:0000256" key="3">
    <source>
        <dbReference type="ARBA" id="ARBA00022840"/>
    </source>
</evidence>
<feature type="region of interest" description="Disordered" evidence="5">
    <location>
        <begin position="47"/>
        <end position="67"/>
    </location>
</feature>
<dbReference type="InterPro" id="IPR017998">
    <property type="entry name" value="Chaperone_TCP-1"/>
</dbReference>
<keyword evidence="4" id="KW-0143">Chaperone</keyword>
<gene>
    <name evidence="6" type="ORF">SAMN04515672_3342</name>
</gene>
<dbReference type="Gene3D" id="3.30.260.10">
    <property type="entry name" value="TCP-1-like chaperonin intermediate domain"/>
    <property type="match status" value="1"/>
</dbReference>
<dbReference type="STRING" id="1095776.SAMN04515672_3342"/>
<name>A0A1G9CX83_9EURY</name>
<dbReference type="PANTHER" id="PTHR11353">
    <property type="entry name" value="CHAPERONIN"/>
    <property type="match status" value="1"/>
</dbReference>
<dbReference type="SUPFAM" id="SSF48592">
    <property type="entry name" value="GroEL equatorial domain-like"/>
    <property type="match status" value="1"/>
</dbReference>
<accession>A0A1G9CX83</accession>
<dbReference type="Pfam" id="PF00118">
    <property type="entry name" value="Cpn60_TCP1"/>
    <property type="match status" value="1"/>
</dbReference>
<dbReference type="SUPFAM" id="SSF52029">
    <property type="entry name" value="GroEL apical domain-like"/>
    <property type="match status" value="1"/>
</dbReference>
<sequence>MTVSKMGDTTDSEAEIQFPHANIVAARAIRGVLESSLGPLSHETLIQSRAGKTEREPGEPETRVDTVSSDGATILEELPVEHPMGPIIRRLVAPERPGTTDVEGELVPDGIATTVVLLGALLDEGERLLEMGVHPTTIEDGYTAALDCVEQTIESLSRPLESFEDPTAAAEMVARSAMTGNDVGNAREAWASGAVEAARQIGMPDEETLAIRQIRSGSIDDSRLVFGTVLDRNDICDDRMPSRVEDANVLVISGFKRGKANDGKTGGLQDPDFQQDGERLVIESPDEIDAFDDVFANRREEVVAGLVDAGVDVVVTRTGINDAYQELLVEHGIVGIRGVNRLKLAQLASATGATPVVDPTDVTSADLGHAGLVEQQTIDKRQGRRKRRRMVVFDECSDPASVTFLLRGVHGQLGAQAATEIRKAVAAVATAMGETTGPAGVLPGGGATELELASALRDAALEADGREQLAFQAFADATDRFLSTLARNAGMDTLTTLTSLREATTNATNGTTPGLVFPAGEIDDVLEAGLLDPTAIRLRCYQHAVDVASLVLRVDDALDATFSEEPTQPGDAIYDEHAENHQAYLDERDDTIWHE</sequence>
<keyword evidence="3" id="KW-0067">ATP-binding</keyword>
<dbReference type="AlphaFoldDB" id="A0A1G9CX83"/>
<dbReference type="GO" id="GO:0005524">
    <property type="term" value="F:ATP binding"/>
    <property type="evidence" value="ECO:0007669"/>
    <property type="project" value="UniProtKB-KW"/>
</dbReference>
<evidence type="ECO:0000256" key="2">
    <source>
        <dbReference type="ARBA" id="ARBA00022741"/>
    </source>
</evidence>
<keyword evidence="7" id="KW-1185">Reference proteome</keyword>
<dbReference type="SUPFAM" id="SSF54849">
    <property type="entry name" value="GroEL-intermediate domain like"/>
    <property type="match status" value="1"/>
</dbReference>